<dbReference type="EMBL" id="NAAC01000038">
    <property type="protein sequence ID" value="RDJ04503.1"/>
    <property type="molecule type" value="Genomic_DNA"/>
</dbReference>
<proteinExistence type="inferred from homology"/>
<organism evidence="4 5">
    <name type="scientific">Rhizobium grahamii</name>
    <dbReference type="NCBI Taxonomy" id="1120045"/>
    <lineage>
        <taxon>Bacteria</taxon>
        <taxon>Pseudomonadati</taxon>
        <taxon>Pseudomonadota</taxon>
        <taxon>Alphaproteobacteria</taxon>
        <taxon>Hyphomicrobiales</taxon>
        <taxon>Rhizobiaceae</taxon>
        <taxon>Rhizobium/Agrobacterium group</taxon>
        <taxon>Rhizobium</taxon>
    </lineage>
</organism>
<protein>
    <submittedName>
        <fullName evidence="4">EscU/YscU/HrcU family type III secretion system export apparatus switch protein</fullName>
    </submittedName>
</protein>
<dbReference type="SUPFAM" id="SSF160544">
    <property type="entry name" value="EscU C-terminal domain-like"/>
    <property type="match status" value="1"/>
</dbReference>
<dbReference type="GO" id="GO:0009306">
    <property type="term" value="P:protein secretion"/>
    <property type="evidence" value="ECO:0007669"/>
    <property type="project" value="InterPro"/>
</dbReference>
<dbReference type="Gene3D" id="3.40.1690.10">
    <property type="entry name" value="secretion proteins EscU"/>
    <property type="match status" value="1"/>
</dbReference>
<feature type="region of interest" description="Disordered" evidence="2">
    <location>
        <begin position="1"/>
        <end position="25"/>
    </location>
</feature>
<feature type="compositionally biased region" description="Basic and acidic residues" evidence="2">
    <location>
        <begin position="224"/>
        <end position="239"/>
    </location>
</feature>
<evidence type="ECO:0000313" key="4">
    <source>
        <dbReference type="EMBL" id="RDJ04503.1"/>
    </source>
</evidence>
<dbReference type="RefSeq" id="WP_114715219.1">
    <property type="nucleotide sequence ID" value="NZ_KZ857267.1"/>
</dbReference>
<dbReference type="PANTHER" id="PTHR30531">
    <property type="entry name" value="FLAGELLAR BIOSYNTHETIC PROTEIN FLHB"/>
    <property type="match status" value="1"/>
</dbReference>
<comment type="caution">
    <text evidence="4">The sequence shown here is derived from an EMBL/GenBank/DDBJ whole genome shotgun (WGS) entry which is preliminary data.</text>
</comment>
<comment type="similarity">
    <text evidence="1">Belongs to the type III secretion exporter family.</text>
</comment>
<keyword evidence="3" id="KW-0472">Membrane</keyword>
<feature type="region of interest" description="Disordered" evidence="2">
    <location>
        <begin position="224"/>
        <end position="251"/>
    </location>
</feature>
<accession>A0A370KHA4</accession>
<feature type="transmembrane region" description="Helical" evidence="3">
    <location>
        <begin position="189"/>
        <end position="208"/>
    </location>
</feature>
<dbReference type="AlphaFoldDB" id="A0A370KHA4"/>
<keyword evidence="3" id="KW-1133">Transmembrane helix</keyword>
<feature type="compositionally biased region" description="Basic and acidic residues" evidence="2">
    <location>
        <begin position="1"/>
        <end position="22"/>
    </location>
</feature>
<dbReference type="InterPro" id="IPR006135">
    <property type="entry name" value="T3SS_substrate_exporter"/>
</dbReference>
<dbReference type="PRINTS" id="PR00950">
    <property type="entry name" value="TYPE3IMSPROT"/>
</dbReference>
<feature type="transmembrane region" description="Helical" evidence="3">
    <location>
        <begin position="157"/>
        <end position="183"/>
    </location>
</feature>
<name>A0A370KHA4_9HYPH</name>
<dbReference type="PANTHER" id="PTHR30531:SF12">
    <property type="entry name" value="FLAGELLAR BIOSYNTHETIC PROTEIN FLHB"/>
    <property type="match status" value="1"/>
</dbReference>
<evidence type="ECO:0000313" key="5">
    <source>
        <dbReference type="Proteomes" id="UP000254939"/>
    </source>
</evidence>
<dbReference type="OrthoDB" id="9807950at2"/>
<dbReference type="Proteomes" id="UP000254939">
    <property type="component" value="Unassembled WGS sequence"/>
</dbReference>
<reference evidence="4 5" key="1">
    <citation type="submission" date="2017-03" db="EMBL/GenBank/DDBJ databases">
        <title>Genome analysis of Rhizobial strains effectives or ineffectives for nitrogen fixation isolated from bean seeds.</title>
        <authorList>
            <person name="Peralta H."/>
            <person name="Aguilar-Vera A."/>
            <person name="Mora Y."/>
            <person name="Vargas-Lagunas C."/>
            <person name="Girard L."/>
            <person name="Mora J."/>
        </authorList>
    </citation>
    <scope>NUCLEOTIDE SEQUENCE [LARGE SCALE GENOMIC DNA]</scope>
    <source>
        <strain evidence="4 5">CCGM3</strain>
    </source>
</reference>
<dbReference type="Pfam" id="PF01312">
    <property type="entry name" value="Bac_export_2"/>
    <property type="match status" value="1"/>
</dbReference>
<evidence type="ECO:0000256" key="3">
    <source>
        <dbReference type="SAM" id="Phobius"/>
    </source>
</evidence>
<keyword evidence="3" id="KW-0812">Transmembrane</keyword>
<evidence type="ECO:0000256" key="2">
    <source>
        <dbReference type="SAM" id="MobiDB-lite"/>
    </source>
</evidence>
<dbReference type="GO" id="GO:0005886">
    <property type="term" value="C:plasma membrane"/>
    <property type="evidence" value="ECO:0007669"/>
    <property type="project" value="TreeGrafter"/>
</dbReference>
<gene>
    <name evidence="4" type="ORF">B5K06_27050</name>
</gene>
<evidence type="ECO:0000256" key="1">
    <source>
        <dbReference type="ARBA" id="ARBA00010690"/>
    </source>
</evidence>
<sequence length="345" mass="38090">MSNTSEERNRPTTPRKLRDERKKGRLPRTTDFVRAVSTCAGLGYLLSRAGVIENKCHEALVLTDKLQDLPFRIAMRQALIGLTELAIETVGPLFCAVAATAVLATVLAHGGLVISFEPLTPKFENIAPSKGLKRIASLRSTTELGKTLFKTSALSSIFLLLILGMWKTMVYLPVCGMGCLGFVFKDVKLLMLIAAGALLISGLIDLLVQRWLFLRDMRMTTTEVKREQQEEQGKPELKREQRRLRHETASQPSLGLRRSTLILRGRATLAGLRYVRGETAVPVLVCKGEGEAASRMLYEAQALRLSILDDDALARQVIRTTRLGQTVPMQSFEAVARALYAAGLV</sequence>
<dbReference type="InterPro" id="IPR029025">
    <property type="entry name" value="T3SS_substrate_exporter_C"/>
</dbReference>